<reference evidence="10" key="1">
    <citation type="submission" date="2022-11" db="UniProtKB">
        <authorList>
            <consortium name="WormBaseParasite"/>
        </authorList>
    </citation>
    <scope>IDENTIFICATION</scope>
</reference>
<protein>
    <submittedName>
        <fullName evidence="10">Uncharacterized protein</fullName>
    </submittedName>
</protein>
<name>A0A914S4G0_PAREQ</name>
<evidence type="ECO:0000259" key="7">
    <source>
        <dbReference type="Pfam" id="PF08016"/>
    </source>
</evidence>
<organism evidence="9 10">
    <name type="scientific">Parascaris equorum</name>
    <name type="common">Equine roundworm</name>
    <dbReference type="NCBI Taxonomy" id="6256"/>
    <lineage>
        <taxon>Eukaryota</taxon>
        <taxon>Metazoa</taxon>
        <taxon>Ecdysozoa</taxon>
        <taxon>Nematoda</taxon>
        <taxon>Chromadorea</taxon>
        <taxon>Rhabditida</taxon>
        <taxon>Spirurina</taxon>
        <taxon>Ascaridomorpha</taxon>
        <taxon>Ascaridoidea</taxon>
        <taxon>Ascarididae</taxon>
        <taxon>Parascaris</taxon>
    </lineage>
</organism>
<evidence type="ECO:0000256" key="2">
    <source>
        <dbReference type="ARBA" id="ARBA00007200"/>
    </source>
</evidence>
<keyword evidence="9" id="KW-1185">Reference proteome</keyword>
<dbReference type="WBParaSite" id="PEQ_0001322201-mRNA-1">
    <property type="protein sequence ID" value="PEQ_0001322201-mRNA-1"/>
    <property type="gene ID" value="PEQ_0001322201"/>
</dbReference>
<keyword evidence="3 6" id="KW-0812">Transmembrane</keyword>
<dbReference type="GO" id="GO:0050982">
    <property type="term" value="P:detection of mechanical stimulus"/>
    <property type="evidence" value="ECO:0007669"/>
    <property type="project" value="TreeGrafter"/>
</dbReference>
<dbReference type="GO" id="GO:0016020">
    <property type="term" value="C:membrane"/>
    <property type="evidence" value="ECO:0007669"/>
    <property type="project" value="UniProtKB-SubCell"/>
</dbReference>
<dbReference type="Pfam" id="PF08016">
    <property type="entry name" value="PKD_channel"/>
    <property type="match status" value="1"/>
</dbReference>
<feature type="transmembrane region" description="Helical" evidence="6">
    <location>
        <begin position="97"/>
        <end position="118"/>
    </location>
</feature>
<evidence type="ECO:0000256" key="6">
    <source>
        <dbReference type="SAM" id="Phobius"/>
    </source>
</evidence>
<evidence type="ECO:0000256" key="3">
    <source>
        <dbReference type="ARBA" id="ARBA00022692"/>
    </source>
</evidence>
<dbReference type="InterPro" id="IPR051223">
    <property type="entry name" value="Polycystin"/>
</dbReference>
<dbReference type="AlphaFoldDB" id="A0A914S4G0"/>
<evidence type="ECO:0000256" key="1">
    <source>
        <dbReference type="ARBA" id="ARBA00004141"/>
    </source>
</evidence>
<dbReference type="InterPro" id="IPR046791">
    <property type="entry name" value="Polycystin_dom"/>
</dbReference>
<dbReference type="PANTHER" id="PTHR10877">
    <property type="entry name" value="POLYCYSTIN FAMILY MEMBER"/>
    <property type="match status" value="1"/>
</dbReference>
<dbReference type="Proteomes" id="UP000887564">
    <property type="component" value="Unplaced"/>
</dbReference>
<evidence type="ECO:0000313" key="10">
    <source>
        <dbReference type="WBParaSite" id="PEQ_0001322201-mRNA-1"/>
    </source>
</evidence>
<comment type="subcellular location">
    <subcellularLocation>
        <location evidence="1">Membrane</location>
        <topology evidence="1">Multi-pass membrane protein</topology>
    </subcellularLocation>
</comment>
<feature type="transmembrane region" description="Helical" evidence="6">
    <location>
        <begin position="240"/>
        <end position="260"/>
    </location>
</feature>
<dbReference type="GO" id="GO:0005262">
    <property type="term" value="F:calcium channel activity"/>
    <property type="evidence" value="ECO:0007669"/>
    <property type="project" value="TreeGrafter"/>
</dbReference>
<comment type="similarity">
    <text evidence="2">Belongs to the polycystin family.</text>
</comment>
<evidence type="ECO:0000313" key="9">
    <source>
        <dbReference type="Proteomes" id="UP000887564"/>
    </source>
</evidence>
<feature type="domain" description="Polycystin cation channel PKD1/PKD2" evidence="7">
    <location>
        <begin position="91"/>
        <end position="238"/>
    </location>
</feature>
<evidence type="ECO:0000256" key="4">
    <source>
        <dbReference type="ARBA" id="ARBA00022989"/>
    </source>
</evidence>
<dbReference type="PANTHER" id="PTHR10877:SF194">
    <property type="entry name" value="LOCATION OF VULVA DEFECTIVE 1"/>
    <property type="match status" value="1"/>
</dbReference>
<dbReference type="InterPro" id="IPR013122">
    <property type="entry name" value="PKD1_2_channel"/>
</dbReference>
<dbReference type="Pfam" id="PF20519">
    <property type="entry name" value="Polycystin_dom"/>
    <property type="match status" value="1"/>
</dbReference>
<keyword evidence="4 6" id="KW-1133">Transmembrane helix</keyword>
<accession>A0A914S4G0</accession>
<feature type="transmembrane region" description="Helical" evidence="6">
    <location>
        <begin position="200"/>
        <end position="220"/>
    </location>
</feature>
<feature type="transmembrane region" description="Helical" evidence="6">
    <location>
        <begin position="149"/>
        <end position="167"/>
    </location>
</feature>
<evidence type="ECO:0000256" key="5">
    <source>
        <dbReference type="ARBA" id="ARBA00023136"/>
    </source>
</evidence>
<evidence type="ECO:0000259" key="8">
    <source>
        <dbReference type="Pfam" id="PF20519"/>
    </source>
</evidence>
<proteinExistence type="inferred from homology"/>
<keyword evidence="5 6" id="KW-0472">Membrane</keyword>
<sequence length="262" mass="29736">LDFVVLFRFEDNTPAYSFEWIHVYQQSVFIEFSAYNVQTNHFSVIQLALEMPPFECSYHITRISSTTPSIYTGQFFSSNQFTSKPKWGIFSKYLLSFWNYISLAIAACAIASLISYVYRQIGINEAVALFTATNGNSYIRLDRQRDLQLNFLAFLSMVVFFTCMKMINVLRTDIQPTLYCRFNRRIGLFTQTLSLSARTIVVFGAVFGIISVAFDSSLFVMLSPRFQSYSNLSSVAKSSIISLLGTLFATDIATVSYFGISS</sequence>
<feature type="domain" description="Polycystin" evidence="8">
    <location>
        <begin position="19"/>
        <end position="65"/>
    </location>
</feature>